<organism evidence="1 2">
    <name type="scientific">Trichonephila inaurata madagascariensis</name>
    <dbReference type="NCBI Taxonomy" id="2747483"/>
    <lineage>
        <taxon>Eukaryota</taxon>
        <taxon>Metazoa</taxon>
        <taxon>Ecdysozoa</taxon>
        <taxon>Arthropoda</taxon>
        <taxon>Chelicerata</taxon>
        <taxon>Arachnida</taxon>
        <taxon>Araneae</taxon>
        <taxon>Araneomorphae</taxon>
        <taxon>Entelegynae</taxon>
        <taxon>Araneoidea</taxon>
        <taxon>Nephilidae</taxon>
        <taxon>Trichonephila</taxon>
        <taxon>Trichonephila inaurata</taxon>
    </lineage>
</organism>
<comment type="caution">
    <text evidence="1">The sequence shown here is derived from an EMBL/GenBank/DDBJ whole genome shotgun (WGS) entry which is preliminary data.</text>
</comment>
<proteinExistence type="predicted"/>
<evidence type="ECO:0000313" key="1">
    <source>
        <dbReference type="EMBL" id="GFY58607.1"/>
    </source>
</evidence>
<reference evidence="1" key="1">
    <citation type="submission" date="2020-08" db="EMBL/GenBank/DDBJ databases">
        <title>Multicomponent nature underlies the extraordinary mechanical properties of spider dragline silk.</title>
        <authorList>
            <person name="Kono N."/>
            <person name="Nakamura H."/>
            <person name="Mori M."/>
            <person name="Yoshida Y."/>
            <person name="Ohtoshi R."/>
            <person name="Malay A.D."/>
            <person name="Moran D.A.P."/>
            <person name="Tomita M."/>
            <person name="Numata K."/>
            <person name="Arakawa K."/>
        </authorList>
    </citation>
    <scope>NUCLEOTIDE SEQUENCE</scope>
</reference>
<dbReference type="EMBL" id="BMAV01012174">
    <property type="protein sequence ID" value="GFY58607.1"/>
    <property type="molecule type" value="Genomic_DNA"/>
</dbReference>
<evidence type="ECO:0000313" key="2">
    <source>
        <dbReference type="Proteomes" id="UP000886998"/>
    </source>
</evidence>
<gene>
    <name evidence="1" type="primary">NCL1_32900</name>
    <name evidence="1" type="ORF">TNIN_487441</name>
</gene>
<name>A0A8X7C9T0_9ARAC</name>
<protein>
    <submittedName>
        <fullName evidence="1">Uncharacterized protein</fullName>
    </submittedName>
</protein>
<dbReference type="Proteomes" id="UP000886998">
    <property type="component" value="Unassembled WGS sequence"/>
</dbReference>
<sequence length="140" mass="15442">MLTSLGARNPEKTVDFTTRPMTQNFKVFTREEMVRAYAGYVASNLGSRGILTQEFATDLANTYEISANETVVKGDPTSKFNAVGNGLQEFLMSKVPLTGEKCYWKGAVYYESQWLLTAAESSASRDLFVRCSAEANGDPN</sequence>
<accession>A0A8X7C9T0</accession>
<dbReference type="AlphaFoldDB" id="A0A8X7C9T0"/>
<keyword evidence="2" id="KW-1185">Reference proteome</keyword>
<dbReference type="OrthoDB" id="6429372at2759"/>